<comment type="similarity">
    <text evidence="2">Belongs to the ABC transporter superfamily.</text>
</comment>
<dbReference type="PANTHER" id="PTHR43297:SF14">
    <property type="entry name" value="ATPASE AAA-TYPE CORE DOMAIN-CONTAINING PROTEIN"/>
    <property type="match status" value="1"/>
</dbReference>
<comment type="subcellular location">
    <subcellularLocation>
        <location evidence="1">Cell membrane</location>
        <topology evidence="1">Peripheral membrane protein</topology>
    </subcellularLocation>
</comment>
<dbReference type="Proteomes" id="UP000035704">
    <property type="component" value="Chromosome"/>
</dbReference>
<evidence type="ECO:0000256" key="8">
    <source>
        <dbReference type="ARBA" id="ARBA00022967"/>
    </source>
</evidence>
<dbReference type="KEGG" id="cace:CACET_c34240"/>
<dbReference type="InterPro" id="IPR017871">
    <property type="entry name" value="ABC_transporter-like_CS"/>
</dbReference>
<dbReference type="Pfam" id="PF00005">
    <property type="entry name" value="ABC_tran"/>
    <property type="match status" value="1"/>
</dbReference>
<dbReference type="NCBIfam" id="TIGR01727">
    <property type="entry name" value="oligo_HPY"/>
    <property type="match status" value="1"/>
</dbReference>
<dbReference type="SUPFAM" id="SSF52540">
    <property type="entry name" value="P-loop containing nucleoside triphosphate hydrolases"/>
    <property type="match status" value="1"/>
</dbReference>
<dbReference type="FunFam" id="3.40.50.300:FF:000016">
    <property type="entry name" value="Oligopeptide ABC transporter ATP-binding component"/>
    <property type="match status" value="1"/>
</dbReference>
<dbReference type="InterPro" id="IPR050388">
    <property type="entry name" value="ABC_Ni/Peptide_Import"/>
</dbReference>
<keyword evidence="4" id="KW-1003">Cell membrane</keyword>
<dbReference type="RefSeq" id="WP_044824284.1">
    <property type="nucleotide sequence ID" value="NZ_CP009687.1"/>
</dbReference>
<evidence type="ECO:0000256" key="3">
    <source>
        <dbReference type="ARBA" id="ARBA00022448"/>
    </source>
</evidence>
<dbReference type="STRING" id="84022.CACET_c34240"/>
<keyword evidence="9" id="KW-0472">Membrane</keyword>
<keyword evidence="7 10" id="KW-0067">ATP-binding</keyword>
<evidence type="ECO:0000256" key="9">
    <source>
        <dbReference type="ARBA" id="ARBA00023136"/>
    </source>
</evidence>
<accession>A0A0D8IC99</accession>
<keyword evidence="8" id="KW-1278">Translocase</keyword>
<dbReference type="OrthoDB" id="9806285at2"/>
<dbReference type="GO" id="GO:0016887">
    <property type="term" value="F:ATP hydrolysis activity"/>
    <property type="evidence" value="ECO:0007669"/>
    <property type="project" value="InterPro"/>
</dbReference>
<evidence type="ECO:0000256" key="4">
    <source>
        <dbReference type="ARBA" id="ARBA00022475"/>
    </source>
</evidence>
<dbReference type="PROSITE" id="PS50893">
    <property type="entry name" value="ABC_TRANSPORTER_2"/>
    <property type="match status" value="1"/>
</dbReference>
<evidence type="ECO:0000256" key="5">
    <source>
        <dbReference type="ARBA" id="ARBA00022519"/>
    </source>
</evidence>
<evidence type="ECO:0000256" key="6">
    <source>
        <dbReference type="ARBA" id="ARBA00022741"/>
    </source>
</evidence>
<evidence type="ECO:0000256" key="1">
    <source>
        <dbReference type="ARBA" id="ARBA00004202"/>
    </source>
</evidence>
<organism evidence="10 11">
    <name type="scientific">Clostridium aceticum</name>
    <dbReference type="NCBI Taxonomy" id="84022"/>
    <lineage>
        <taxon>Bacteria</taxon>
        <taxon>Bacillati</taxon>
        <taxon>Bacillota</taxon>
        <taxon>Clostridia</taxon>
        <taxon>Eubacteriales</taxon>
        <taxon>Clostridiaceae</taxon>
        <taxon>Clostridium</taxon>
    </lineage>
</organism>
<evidence type="ECO:0000256" key="7">
    <source>
        <dbReference type="ARBA" id="ARBA00022840"/>
    </source>
</evidence>
<dbReference type="GO" id="GO:0015833">
    <property type="term" value="P:peptide transport"/>
    <property type="evidence" value="ECO:0007669"/>
    <property type="project" value="InterPro"/>
</dbReference>
<dbReference type="EMBL" id="CP009687">
    <property type="protein sequence ID" value="AKL96867.1"/>
    <property type="molecule type" value="Genomic_DNA"/>
</dbReference>
<keyword evidence="6" id="KW-0547">Nucleotide-binding</keyword>
<dbReference type="Gene3D" id="3.40.50.300">
    <property type="entry name" value="P-loop containing nucleotide triphosphate hydrolases"/>
    <property type="match status" value="1"/>
</dbReference>
<evidence type="ECO:0000313" key="11">
    <source>
        <dbReference type="Proteomes" id="UP000035704"/>
    </source>
</evidence>
<dbReference type="Pfam" id="PF08352">
    <property type="entry name" value="oligo_HPY"/>
    <property type="match status" value="1"/>
</dbReference>
<dbReference type="GO" id="GO:0005524">
    <property type="term" value="F:ATP binding"/>
    <property type="evidence" value="ECO:0007669"/>
    <property type="project" value="UniProtKB-KW"/>
</dbReference>
<dbReference type="PANTHER" id="PTHR43297">
    <property type="entry name" value="OLIGOPEPTIDE TRANSPORT ATP-BINDING PROTEIN APPD"/>
    <property type="match status" value="1"/>
</dbReference>
<keyword evidence="5" id="KW-0997">Cell inner membrane</keyword>
<gene>
    <name evidence="10" type="ORF">CACET_c34240</name>
</gene>
<dbReference type="AlphaFoldDB" id="A0A0D8IC99"/>
<reference evidence="10 11" key="1">
    <citation type="submission" date="2014-10" db="EMBL/GenBank/DDBJ databases">
        <title>Genome sequence of Clostridium aceticum DSM 1496.</title>
        <authorList>
            <person name="Poehlein A."/>
            <person name="Schiel-Bengelsdorf B."/>
            <person name="Gottschalk G."/>
            <person name="Duerre P."/>
            <person name="Daniel R."/>
        </authorList>
    </citation>
    <scope>NUCLEOTIDE SEQUENCE [LARGE SCALE GENOMIC DNA]</scope>
    <source>
        <strain evidence="10 11">DSM 1496</strain>
    </source>
</reference>
<dbReference type="SMART" id="SM00382">
    <property type="entry name" value="AAA"/>
    <property type="match status" value="1"/>
</dbReference>
<dbReference type="InterPro" id="IPR003439">
    <property type="entry name" value="ABC_transporter-like_ATP-bd"/>
</dbReference>
<protein>
    <submittedName>
        <fullName evidence="10">Oligopeptide/dipeptide ABC transporter, ATP-binding protein</fullName>
    </submittedName>
</protein>
<keyword evidence="3" id="KW-0813">Transport</keyword>
<dbReference type="PROSITE" id="PS00211">
    <property type="entry name" value="ABC_TRANSPORTER_1"/>
    <property type="match status" value="1"/>
</dbReference>
<evidence type="ECO:0000256" key="2">
    <source>
        <dbReference type="ARBA" id="ARBA00005417"/>
    </source>
</evidence>
<name>A0A0D8IC99_9CLOT</name>
<dbReference type="InterPro" id="IPR013563">
    <property type="entry name" value="Oligopep_ABC_C"/>
</dbReference>
<dbReference type="CDD" id="cd03257">
    <property type="entry name" value="ABC_NikE_OppD_transporters"/>
    <property type="match status" value="1"/>
</dbReference>
<keyword evidence="11" id="KW-1185">Reference proteome</keyword>
<evidence type="ECO:0000313" key="10">
    <source>
        <dbReference type="EMBL" id="AKL96867.1"/>
    </source>
</evidence>
<dbReference type="GO" id="GO:0005886">
    <property type="term" value="C:plasma membrane"/>
    <property type="evidence" value="ECO:0007669"/>
    <property type="project" value="UniProtKB-SubCell"/>
</dbReference>
<dbReference type="PATRIC" id="fig|84022.5.peg.3617"/>
<dbReference type="InterPro" id="IPR027417">
    <property type="entry name" value="P-loop_NTPase"/>
</dbReference>
<proteinExistence type="inferred from homology"/>
<sequence>MKEEVVLKVEELQVYLPSQEGMLRAVNGVNLEIKKGKILGLVGESGCGKSVMSLSLLKLLKNKDWKTEGEVRLKERNIFSLSEEEMRKQRGKEIAMIMQNPMSVFDPLRTIGSHFVDTIQNHIKVSVREAKKIAIENLKKVSLPEAEKIMRQYPFQLSGGMLQRVMIAIAIAMNPDVLIADEPTTALDVTVQYQILGQLKSLVKHNNTGVLLVSHDLGVIAQMADEVAVMYCGYIVEKAPVEELFKHPAHPYTRGLLASRFQLNKKRLKPIEGQPPSLLNLGNQCPFLERCSEVEAACREYTMDEVGGIKNHLVRCVKYARGKEMILDELA</sequence>
<dbReference type="InterPro" id="IPR003593">
    <property type="entry name" value="AAA+_ATPase"/>
</dbReference>